<dbReference type="GO" id="GO:0000725">
    <property type="term" value="P:recombinational repair"/>
    <property type="evidence" value="ECO:0007669"/>
    <property type="project" value="TreeGrafter"/>
</dbReference>
<dbReference type="Pfam" id="PF00580">
    <property type="entry name" value="UvrD-helicase"/>
    <property type="match status" value="1"/>
</dbReference>
<dbReference type="Pfam" id="PF12705">
    <property type="entry name" value="PDDEXK_1"/>
    <property type="match status" value="1"/>
</dbReference>
<gene>
    <name evidence="13" type="ordered locus">Ocepr_2312</name>
</gene>
<proteinExistence type="predicted"/>
<dbReference type="SUPFAM" id="SSF52980">
    <property type="entry name" value="Restriction endonuclease-like"/>
    <property type="match status" value="1"/>
</dbReference>
<organism evidence="13 14">
    <name type="scientific">Oceanithermus profundus (strain DSM 14977 / NBRC 100410 / VKM B-2274 / 506)</name>
    <dbReference type="NCBI Taxonomy" id="670487"/>
    <lineage>
        <taxon>Bacteria</taxon>
        <taxon>Thermotogati</taxon>
        <taxon>Deinococcota</taxon>
        <taxon>Deinococci</taxon>
        <taxon>Thermales</taxon>
        <taxon>Thermaceae</taxon>
        <taxon>Oceanithermus</taxon>
    </lineage>
</organism>
<evidence type="ECO:0000256" key="2">
    <source>
        <dbReference type="ARBA" id="ARBA00022801"/>
    </source>
</evidence>
<feature type="binding site" evidence="9">
    <location>
        <begin position="6"/>
        <end position="13"/>
    </location>
    <ligand>
        <name>ATP</name>
        <dbReference type="ChEBI" id="CHEBI:30616"/>
    </ligand>
</feature>
<keyword evidence="14" id="KW-1185">Reference proteome</keyword>
<evidence type="ECO:0000256" key="1">
    <source>
        <dbReference type="ARBA" id="ARBA00022741"/>
    </source>
</evidence>
<feature type="domain" description="UvrD-like helicase C-terminal" evidence="12">
    <location>
        <begin position="304"/>
        <end position="556"/>
    </location>
</feature>
<keyword evidence="1 9" id="KW-0547">Nucleotide-binding</keyword>
<protein>
    <recommendedName>
        <fullName evidence="7">DNA 3'-5' helicase</fullName>
        <ecNumber evidence="7">5.6.2.4</ecNumber>
    </recommendedName>
</protein>
<dbReference type="CDD" id="cd17932">
    <property type="entry name" value="DEXQc_UvrD"/>
    <property type="match status" value="1"/>
</dbReference>
<reference evidence="13 14" key="2">
    <citation type="journal article" date="2011" name="Stand. Genomic Sci.">
        <title>Complete genome sequence of Oceanithermus profundus type strain (506).</title>
        <authorList>
            <person name="Pati A."/>
            <person name="Zhang X."/>
            <person name="Lapidus A."/>
            <person name="Nolan M."/>
            <person name="Lucas S."/>
            <person name="Del Rio T.G."/>
            <person name="Tice H."/>
            <person name="Cheng J.F."/>
            <person name="Tapia R."/>
            <person name="Han C."/>
            <person name="Goodwin L."/>
            <person name="Pitluck S."/>
            <person name="Liolios K."/>
            <person name="Pagani I."/>
            <person name="Ivanova N."/>
            <person name="Mavromatis K."/>
            <person name="Chen A."/>
            <person name="Palaniappan K."/>
            <person name="Hauser L."/>
            <person name="Jeffries C.D."/>
            <person name="Brambilla E.M."/>
            <person name="Rohl A."/>
            <person name="Mwirichia R."/>
            <person name="Rohde M."/>
            <person name="Tindall B.J."/>
            <person name="Sikorski J."/>
            <person name="Wirth R."/>
            <person name="Goker M."/>
            <person name="Woyke T."/>
            <person name="Detter J.C."/>
            <person name="Bristow J."/>
            <person name="Eisen J.A."/>
            <person name="Markowitz V."/>
            <person name="Hugenholtz P."/>
            <person name="Kyrpides N.C."/>
            <person name="Klenk H.P."/>
            <person name="Land M."/>
        </authorList>
    </citation>
    <scope>NUCLEOTIDE SEQUENCE [LARGE SCALE GENOMIC DNA]</scope>
    <source>
        <strain evidence="14">DSM 14977 / NBRC 100410 / VKM B-2274 / 506</strain>
        <plasmid evidence="14">Plasmid pOCEPR01</plasmid>
    </source>
</reference>
<dbReference type="GO" id="GO:0005829">
    <property type="term" value="C:cytosol"/>
    <property type="evidence" value="ECO:0007669"/>
    <property type="project" value="TreeGrafter"/>
</dbReference>
<dbReference type="eggNOG" id="COG1074">
    <property type="taxonomic scope" value="Bacteria"/>
</dbReference>
<feature type="region of interest" description="Disordered" evidence="10">
    <location>
        <begin position="683"/>
        <end position="714"/>
    </location>
</feature>
<dbReference type="SUPFAM" id="SSF52540">
    <property type="entry name" value="P-loop containing nucleoside triphosphate hydrolases"/>
    <property type="match status" value="1"/>
</dbReference>
<comment type="catalytic activity">
    <reaction evidence="6">
        <text>Couples ATP hydrolysis with the unwinding of duplex DNA by translocating in the 3'-5' direction.</text>
        <dbReference type="EC" id="5.6.2.4"/>
    </reaction>
</comment>
<keyword evidence="13" id="KW-0614">Plasmid</keyword>
<evidence type="ECO:0000256" key="6">
    <source>
        <dbReference type="ARBA" id="ARBA00034617"/>
    </source>
</evidence>
<dbReference type="InterPro" id="IPR014017">
    <property type="entry name" value="DNA_helicase_UvrD-like_C"/>
</dbReference>
<evidence type="ECO:0000256" key="8">
    <source>
        <dbReference type="ARBA" id="ARBA00048988"/>
    </source>
</evidence>
<dbReference type="GO" id="GO:0033202">
    <property type="term" value="C:DNA helicase complex"/>
    <property type="evidence" value="ECO:0007669"/>
    <property type="project" value="TreeGrafter"/>
</dbReference>
<dbReference type="GO" id="GO:0005524">
    <property type="term" value="F:ATP binding"/>
    <property type="evidence" value="ECO:0007669"/>
    <property type="project" value="UniProtKB-UniRule"/>
</dbReference>
<dbReference type="InterPro" id="IPR038726">
    <property type="entry name" value="PDDEXK_AddAB-type"/>
</dbReference>
<keyword evidence="5" id="KW-0413">Isomerase</keyword>
<evidence type="ECO:0000256" key="7">
    <source>
        <dbReference type="ARBA" id="ARBA00034808"/>
    </source>
</evidence>
<dbReference type="PROSITE" id="PS51217">
    <property type="entry name" value="UVRD_HELICASE_CTER"/>
    <property type="match status" value="1"/>
</dbReference>
<dbReference type="InterPro" id="IPR014016">
    <property type="entry name" value="UvrD-like_ATP-bd"/>
</dbReference>
<dbReference type="Pfam" id="PF13361">
    <property type="entry name" value="UvrD_C"/>
    <property type="match status" value="2"/>
</dbReference>
<dbReference type="RefSeq" id="WP_013449740.1">
    <property type="nucleotide sequence ID" value="NC_014753.1"/>
</dbReference>
<dbReference type="InterPro" id="IPR011335">
    <property type="entry name" value="Restrct_endonuc-II-like"/>
</dbReference>
<dbReference type="AlphaFoldDB" id="E4UAI1"/>
<dbReference type="EMBL" id="CP002362">
    <property type="protein sequence ID" value="ADR37760.1"/>
    <property type="molecule type" value="Genomic_DNA"/>
</dbReference>
<dbReference type="GO" id="GO:0003677">
    <property type="term" value="F:DNA binding"/>
    <property type="evidence" value="ECO:0007669"/>
    <property type="project" value="InterPro"/>
</dbReference>
<keyword evidence="4 9" id="KW-0067">ATP-binding</keyword>
<sequence>MKVIVASAGTGKTTRLTQRYLEHLEQHPPQRVAAVTFTNKAAAELRERIFEALGRGSFYDFTPSPALAERLADYQVRVLEAPIGTIHSFFGYLLRLTAPMLGLDPHFEVIDPATARAWFLEEVRNLAIIEGAEVDETVTTALVELFKRRSISEAFEGTGDASRSLVAGFKKVYARWLTRLGGRYLDPSEIERRALALIRHPEALERVRSRLGVVLVDEYQDTAPIQARVFEALEEAGVPIEVVGDPKQSIYAFRDADVEGFREAHRRARENGNVETLTVSYRHPPALADFLNAFTSAEAALGKAFTAEEAPEVKPGREGDARVELITVTPGDGKATLDALRNGEARLLARELRRLHDEEGYDYGQMLVLFRRRHQLPPLLRALRGAGLPFAVVGLRGLYEEPEVRELYHALRLATGEAPRDSLAVFLSGPFGGLTLGQVREVLAQDAPESYLTLHHPEAAERLLRLRADAEKMRPAEALTRLIEAPTAKGPPFLDLLELEMADTVLYVLGRIEHTRTYPEAVATLESFRSGGEEEASLARLGGDAVRVMSAHAAKGLQAPVVVIFDADRTFNGNSDELVIEPRTGRVALNGEDAYESIAQALKARKEGEDHRLIYVALSRSSERLIVSAAVKEPRKGSWLHHLTEVLNLGSKFEHRNVTLAEIALEEPIEQEAATLPVDPELATPLPPAPPAVSSPTALKAERELEVPDPEEAWPADPEARLLGRIVGILVHEGIQRDWDPDDPEVLLALEGEQVLEEVPADRRPAVIEEVATLLRVYRTLLGSAIPSLEEREVDLAELPLVYPLGATAWEGVIDRLYRVGDVWYLEDYKTDREVHPERYHSQLALYREAVRKHWGIEPEVRLVYLRTGQVVPLDAAALKEGLASYTGG</sequence>
<keyword evidence="3 9" id="KW-0347">Helicase</keyword>
<dbReference type="PANTHER" id="PTHR11070:SF59">
    <property type="entry name" value="DNA 3'-5' HELICASE"/>
    <property type="match status" value="1"/>
</dbReference>
<feature type="domain" description="UvrD-like helicase ATP-binding" evidence="11">
    <location>
        <begin position="1"/>
        <end position="284"/>
    </location>
</feature>
<evidence type="ECO:0000256" key="3">
    <source>
        <dbReference type="ARBA" id="ARBA00022806"/>
    </source>
</evidence>
<dbReference type="InterPro" id="IPR027417">
    <property type="entry name" value="P-loop_NTPase"/>
</dbReference>
<dbReference type="EC" id="5.6.2.4" evidence="7"/>
<dbReference type="GO" id="GO:0043138">
    <property type="term" value="F:3'-5' DNA helicase activity"/>
    <property type="evidence" value="ECO:0007669"/>
    <property type="project" value="UniProtKB-EC"/>
</dbReference>
<dbReference type="PROSITE" id="PS51198">
    <property type="entry name" value="UVRD_HELICASE_ATP_BIND"/>
    <property type="match status" value="1"/>
</dbReference>
<evidence type="ECO:0000259" key="11">
    <source>
        <dbReference type="PROSITE" id="PS51198"/>
    </source>
</evidence>
<evidence type="ECO:0000313" key="13">
    <source>
        <dbReference type="EMBL" id="ADR37760.1"/>
    </source>
</evidence>
<evidence type="ECO:0000313" key="14">
    <source>
        <dbReference type="Proteomes" id="UP000008722"/>
    </source>
</evidence>
<evidence type="ECO:0000259" key="12">
    <source>
        <dbReference type="PROSITE" id="PS51217"/>
    </source>
</evidence>
<evidence type="ECO:0000256" key="4">
    <source>
        <dbReference type="ARBA" id="ARBA00022840"/>
    </source>
</evidence>
<dbReference type="Gene3D" id="3.40.50.300">
    <property type="entry name" value="P-loop containing nucleotide triphosphate hydrolases"/>
    <property type="match status" value="4"/>
</dbReference>
<dbReference type="GO" id="GO:0016787">
    <property type="term" value="F:hydrolase activity"/>
    <property type="evidence" value="ECO:0007669"/>
    <property type="project" value="UniProtKB-UniRule"/>
</dbReference>
<dbReference type="HOGENOM" id="CLU_001114_1_0_0"/>
<comment type="catalytic activity">
    <reaction evidence="8">
        <text>ATP + H2O = ADP + phosphate + H(+)</text>
        <dbReference type="Rhea" id="RHEA:13065"/>
        <dbReference type="ChEBI" id="CHEBI:15377"/>
        <dbReference type="ChEBI" id="CHEBI:15378"/>
        <dbReference type="ChEBI" id="CHEBI:30616"/>
        <dbReference type="ChEBI" id="CHEBI:43474"/>
        <dbReference type="ChEBI" id="CHEBI:456216"/>
        <dbReference type="EC" id="5.6.2.4"/>
    </reaction>
</comment>
<geneLocation type="plasmid" evidence="13 14">
    <name>pOCEPR01</name>
</geneLocation>
<keyword evidence="2 9" id="KW-0378">Hydrolase</keyword>
<dbReference type="eggNOG" id="COG0210">
    <property type="taxonomic scope" value="Bacteria"/>
</dbReference>
<evidence type="ECO:0000256" key="9">
    <source>
        <dbReference type="PROSITE-ProRule" id="PRU00560"/>
    </source>
</evidence>
<evidence type="ECO:0000256" key="10">
    <source>
        <dbReference type="SAM" id="MobiDB-lite"/>
    </source>
</evidence>
<name>E4UAI1_OCEP5</name>
<dbReference type="Proteomes" id="UP000008722">
    <property type="component" value="Plasmid pOCEPR01"/>
</dbReference>
<reference evidence="14" key="1">
    <citation type="submission" date="2010-11" db="EMBL/GenBank/DDBJ databases">
        <title>The complete sequence of plasmid of Oceanithermus profundus DSM 14977.</title>
        <authorList>
            <consortium name="US DOE Joint Genome Institute (JGI-PGF)"/>
            <person name="Lucas S."/>
            <person name="Copeland A."/>
            <person name="Lapidus A."/>
            <person name="Bruce D."/>
            <person name="Goodwin L."/>
            <person name="Pitluck S."/>
            <person name="Kyrpides N."/>
            <person name="Mavromatis K."/>
            <person name="Pagani I."/>
            <person name="Ivanova N."/>
            <person name="Zhang X."/>
            <person name="Brettin T."/>
            <person name="Detter J.C."/>
            <person name="Tapia R."/>
            <person name="Han C."/>
            <person name="Land M."/>
            <person name="Hauser L."/>
            <person name="Markowitz V."/>
            <person name="Cheng J.-F."/>
            <person name="Hugenholtz P."/>
            <person name="Woyke T."/>
            <person name="Wu D."/>
            <person name="Tindall B."/>
            <person name="Faehnrich R."/>
            <person name="Brambilla E."/>
            <person name="Klenk H.-P."/>
            <person name="Eisen J.A."/>
        </authorList>
    </citation>
    <scope>NUCLEOTIDE SEQUENCE [LARGE SCALE GENOMIC DNA]</scope>
    <source>
        <strain evidence="14">DSM 14977 / NBRC 100410 / VKM B-2274 / 506</strain>
        <plasmid evidence="14">Plasmid pOCEPR01</plasmid>
    </source>
</reference>
<dbReference type="InterPro" id="IPR000212">
    <property type="entry name" value="DNA_helicase_UvrD/REP"/>
</dbReference>
<accession>E4UAI1</accession>
<evidence type="ECO:0000256" key="5">
    <source>
        <dbReference type="ARBA" id="ARBA00023235"/>
    </source>
</evidence>
<dbReference type="PANTHER" id="PTHR11070">
    <property type="entry name" value="UVRD / RECB / PCRA DNA HELICASE FAMILY MEMBER"/>
    <property type="match status" value="1"/>
</dbReference>
<dbReference type="KEGG" id="opr:Ocepr_2312"/>
<dbReference type="OrthoDB" id="9810135at2"/>